<protein>
    <recommendedName>
        <fullName evidence="3">C2H2-type domain-containing protein</fullName>
    </recommendedName>
</protein>
<name>A0ABW7SHX1_9ACTN</name>
<organism evidence="1 2">
    <name type="scientific">Micromonospora rubida</name>
    <dbReference type="NCBI Taxonomy" id="2697657"/>
    <lineage>
        <taxon>Bacteria</taxon>
        <taxon>Bacillati</taxon>
        <taxon>Actinomycetota</taxon>
        <taxon>Actinomycetes</taxon>
        <taxon>Micromonosporales</taxon>
        <taxon>Micromonosporaceae</taxon>
        <taxon>Micromonospora</taxon>
    </lineage>
</organism>
<accession>A0ABW7SHX1</accession>
<sequence>MPVPQRTGRARRALCQLRLHLPSDFADSDDPCRHERRCRHCGQIFSAKVIHTYGRAHGGAEPCEQFSDCIRCGHESRWRQHNRTRSVLVADLPAPQRRFHSPEPCDYAQVCEVCDEVTQVRTEHDWDRDEWGGRCRVCRELRLTDEA</sequence>
<gene>
    <name evidence="1" type="ORF">ACH4OY_06375</name>
</gene>
<dbReference type="Proteomes" id="UP001611075">
    <property type="component" value="Unassembled WGS sequence"/>
</dbReference>
<proteinExistence type="predicted"/>
<reference evidence="1 2" key="1">
    <citation type="submission" date="2024-10" db="EMBL/GenBank/DDBJ databases">
        <title>The Natural Products Discovery Center: Release of the First 8490 Sequenced Strains for Exploring Actinobacteria Biosynthetic Diversity.</title>
        <authorList>
            <person name="Kalkreuter E."/>
            <person name="Kautsar S.A."/>
            <person name="Yang D."/>
            <person name="Bader C.D."/>
            <person name="Teijaro C.N."/>
            <person name="Fluegel L."/>
            <person name="Davis C.M."/>
            <person name="Simpson J.R."/>
            <person name="Lauterbach L."/>
            <person name="Steele A.D."/>
            <person name="Gui C."/>
            <person name="Meng S."/>
            <person name="Li G."/>
            <person name="Viehrig K."/>
            <person name="Ye F."/>
            <person name="Su P."/>
            <person name="Kiefer A.F."/>
            <person name="Nichols A."/>
            <person name="Cepeda A.J."/>
            <person name="Yan W."/>
            <person name="Fan B."/>
            <person name="Jiang Y."/>
            <person name="Adhikari A."/>
            <person name="Zheng C.-J."/>
            <person name="Schuster L."/>
            <person name="Cowan T.M."/>
            <person name="Smanski M.J."/>
            <person name="Chevrette M.G."/>
            <person name="De Carvalho L.P.S."/>
            <person name="Shen B."/>
        </authorList>
    </citation>
    <scope>NUCLEOTIDE SEQUENCE [LARGE SCALE GENOMIC DNA]</scope>
    <source>
        <strain evidence="1 2">NPDC021253</strain>
    </source>
</reference>
<evidence type="ECO:0008006" key="3">
    <source>
        <dbReference type="Google" id="ProtNLM"/>
    </source>
</evidence>
<evidence type="ECO:0000313" key="1">
    <source>
        <dbReference type="EMBL" id="MFI0792312.1"/>
    </source>
</evidence>
<dbReference type="EMBL" id="JBIRPU010000003">
    <property type="protein sequence ID" value="MFI0792312.1"/>
    <property type="molecule type" value="Genomic_DNA"/>
</dbReference>
<comment type="caution">
    <text evidence="1">The sequence shown here is derived from an EMBL/GenBank/DDBJ whole genome shotgun (WGS) entry which is preliminary data.</text>
</comment>
<evidence type="ECO:0000313" key="2">
    <source>
        <dbReference type="Proteomes" id="UP001611075"/>
    </source>
</evidence>
<keyword evidence="2" id="KW-1185">Reference proteome</keyword>
<dbReference type="RefSeq" id="WP_396676957.1">
    <property type="nucleotide sequence ID" value="NZ_JBIRPU010000003.1"/>
</dbReference>